<dbReference type="PANTHER" id="PTHR47698">
    <property type="entry name" value="FATTY-ACID-BINDING PROTEIN 3, CHLOROPLASTIC"/>
    <property type="match status" value="1"/>
</dbReference>
<dbReference type="EMBL" id="CWGJ01000012">
    <property type="protein sequence ID" value="CRX38339.1"/>
    <property type="molecule type" value="Genomic_DNA"/>
</dbReference>
<dbReference type="SUPFAM" id="SSF54626">
    <property type="entry name" value="Chalcone isomerase"/>
    <property type="match status" value="1"/>
</dbReference>
<accession>A0A0H5DRL0</accession>
<dbReference type="RefSeq" id="WP_098038203.1">
    <property type="nucleotide sequence ID" value="NZ_CWGJ01000012.1"/>
</dbReference>
<dbReference type="GO" id="GO:0016872">
    <property type="term" value="F:intramolecular lyase activity"/>
    <property type="evidence" value="ECO:0007669"/>
    <property type="project" value="InterPro"/>
</dbReference>
<gene>
    <name evidence="2" type="ORF">ELAC_0994</name>
</gene>
<keyword evidence="3" id="KW-1185">Reference proteome</keyword>
<dbReference type="Pfam" id="PF16036">
    <property type="entry name" value="Chalcone_3"/>
    <property type="match status" value="1"/>
</dbReference>
<evidence type="ECO:0000313" key="2">
    <source>
        <dbReference type="EMBL" id="CRX38339.1"/>
    </source>
</evidence>
<sequence>MQNILKQFILGAALFAAGVLSSEETIADKSTGKTFPVNVSFSHGGKEWNLNATGVSTRTKFFVKVYSVASYIQEGADLNKNNVFNQALNDNLAKQLTQIWVRDVDSKTIKDGYQDTFKKVFSQAQQQALQSQEEQFLGFFNENASVNDKHVLRWIPGGIIEVEINGVKKGEVQSPEFARAVWSIWLGPKSVVNRAQLVSRVGG</sequence>
<name>A0A0H5DRL0_9BACT</name>
<feature type="domain" description="Chalcone isomerase" evidence="1">
    <location>
        <begin position="40"/>
        <end position="191"/>
    </location>
</feature>
<protein>
    <recommendedName>
        <fullName evidence="1">Chalcone isomerase domain-containing protein</fullName>
    </recommendedName>
</protein>
<dbReference type="Proteomes" id="UP000220251">
    <property type="component" value="Unassembled WGS sequence"/>
</dbReference>
<dbReference type="InterPro" id="IPR036298">
    <property type="entry name" value="Chalcone_isomerase_sf"/>
</dbReference>
<organism evidence="2 3">
    <name type="scientific">Estrella lausannensis</name>
    <dbReference type="NCBI Taxonomy" id="483423"/>
    <lineage>
        <taxon>Bacteria</taxon>
        <taxon>Pseudomonadati</taxon>
        <taxon>Chlamydiota</taxon>
        <taxon>Chlamydiia</taxon>
        <taxon>Parachlamydiales</taxon>
        <taxon>Candidatus Criblamydiaceae</taxon>
        <taxon>Estrella</taxon>
    </lineage>
</organism>
<dbReference type="InterPro" id="IPR016087">
    <property type="entry name" value="Chalcone_isomerase"/>
</dbReference>
<dbReference type="PANTHER" id="PTHR47698:SF2">
    <property type="entry name" value="FATTY-ACID-BINDING PROTEIN 3, CHLOROPLASTIC"/>
    <property type="match status" value="1"/>
</dbReference>
<evidence type="ECO:0000259" key="1">
    <source>
        <dbReference type="Pfam" id="PF16036"/>
    </source>
</evidence>
<dbReference type="Gene3D" id="3.50.70.10">
    <property type="match status" value="1"/>
</dbReference>
<reference evidence="3" key="1">
    <citation type="submission" date="2015-06" db="EMBL/GenBank/DDBJ databases">
        <authorList>
            <person name="Bertelli C."/>
        </authorList>
    </citation>
    <scope>NUCLEOTIDE SEQUENCE [LARGE SCALE GENOMIC DNA]</scope>
    <source>
        <strain evidence="3">CRIB-30</strain>
    </source>
</reference>
<proteinExistence type="predicted"/>
<dbReference type="OrthoDB" id="9795336at2"/>
<dbReference type="AlphaFoldDB" id="A0A0H5DRL0"/>
<dbReference type="InterPro" id="IPR016088">
    <property type="entry name" value="Chalcone_isomerase_3-sand"/>
</dbReference>
<evidence type="ECO:0000313" key="3">
    <source>
        <dbReference type="Proteomes" id="UP000220251"/>
    </source>
</evidence>